<dbReference type="GO" id="GO:0015171">
    <property type="term" value="F:amino acid transmembrane transporter activity"/>
    <property type="evidence" value="ECO:0007669"/>
    <property type="project" value="TreeGrafter"/>
</dbReference>
<keyword evidence="2" id="KW-1003">Cell membrane</keyword>
<feature type="transmembrane region" description="Helical" evidence="6">
    <location>
        <begin position="6"/>
        <end position="31"/>
    </location>
</feature>
<dbReference type="GO" id="GO:0005886">
    <property type="term" value="C:plasma membrane"/>
    <property type="evidence" value="ECO:0007669"/>
    <property type="project" value="UniProtKB-SubCell"/>
</dbReference>
<feature type="transmembrane region" description="Helical" evidence="6">
    <location>
        <begin position="74"/>
        <end position="91"/>
    </location>
</feature>
<sequence>MDLGLLGIFVTVALAHFLALLSPGPDFVLVVKSAIKNNGKNAVGIALGIASANAVYIGLCLVGMGAILAASVPVMIALKVIGGLFLMYLAVQAFRARKSAYDSLEVDDPYASMSNKTAFYKEFFVGFMSGILNPKNLLFYLSLFTVVLTNEVGFVFKLTLAVWMTAVVFFWDVAIIFFLSKRKVRSQFTKVAYYVDKVTGAILGVIGFNIVKSALVRQ</sequence>
<dbReference type="PANTHER" id="PTHR30086">
    <property type="entry name" value="ARGININE EXPORTER PROTEIN ARGO"/>
    <property type="match status" value="1"/>
</dbReference>
<protein>
    <submittedName>
        <fullName evidence="7">Lysine transporter LysE</fullName>
    </submittedName>
</protein>
<dbReference type="Proteomes" id="UP000240243">
    <property type="component" value="Unassembled WGS sequence"/>
</dbReference>
<keyword evidence="4 6" id="KW-1133">Transmembrane helix</keyword>
<accession>A0A2P7RCH9</accession>
<feature type="transmembrane region" description="Helical" evidence="6">
    <location>
        <begin position="191"/>
        <end position="211"/>
    </location>
</feature>
<name>A0A2P7RCH9_9GAMM</name>
<evidence type="ECO:0000256" key="6">
    <source>
        <dbReference type="SAM" id="Phobius"/>
    </source>
</evidence>
<dbReference type="Pfam" id="PF01810">
    <property type="entry name" value="LysE"/>
    <property type="match status" value="1"/>
</dbReference>
<keyword evidence="8" id="KW-1185">Reference proteome</keyword>
<evidence type="ECO:0000256" key="3">
    <source>
        <dbReference type="ARBA" id="ARBA00022692"/>
    </source>
</evidence>
<evidence type="ECO:0000313" key="7">
    <source>
        <dbReference type="EMBL" id="PSJ47936.1"/>
    </source>
</evidence>
<keyword evidence="5 6" id="KW-0472">Membrane</keyword>
<dbReference type="AlphaFoldDB" id="A0A2P7RCH9"/>
<comment type="subcellular location">
    <subcellularLocation>
        <location evidence="1">Cell membrane</location>
        <topology evidence="1">Multi-pass membrane protein</topology>
    </subcellularLocation>
</comment>
<proteinExistence type="predicted"/>
<evidence type="ECO:0000256" key="1">
    <source>
        <dbReference type="ARBA" id="ARBA00004651"/>
    </source>
</evidence>
<dbReference type="OrthoDB" id="9804822at2"/>
<organism evidence="7 8">
    <name type="scientific">Zobellella endophytica</name>
    <dbReference type="NCBI Taxonomy" id="2116700"/>
    <lineage>
        <taxon>Bacteria</taxon>
        <taxon>Pseudomonadati</taxon>
        <taxon>Pseudomonadota</taxon>
        <taxon>Gammaproteobacteria</taxon>
        <taxon>Aeromonadales</taxon>
        <taxon>Aeromonadaceae</taxon>
        <taxon>Zobellella</taxon>
    </lineage>
</organism>
<evidence type="ECO:0000313" key="8">
    <source>
        <dbReference type="Proteomes" id="UP000240243"/>
    </source>
</evidence>
<dbReference type="PANTHER" id="PTHR30086:SF17">
    <property type="entry name" value="LYSE FAMILY TRANSLOCATOR"/>
    <property type="match status" value="1"/>
</dbReference>
<feature type="transmembrane region" description="Helical" evidence="6">
    <location>
        <begin position="162"/>
        <end position="179"/>
    </location>
</feature>
<evidence type="ECO:0000256" key="4">
    <source>
        <dbReference type="ARBA" id="ARBA00022989"/>
    </source>
</evidence>
<keyword evidence="3 6" id="KW-0812">Transmembrane</keyword>
<gene>
    <name evidence="7" type="ORF">C7H85_03785</name>
</gene>
<reference evidence="7 8" key="1">
    <citation type="submission" date="2018-03" db="EMBL/GenBank/DDBJ databases">
        <title>The draft genome of Zobellella sp. 59N8.</title>
        <authorList>
            <person name="Liu L."/>
            <person name="Li L."/>
            <person name="Zhang X."/>
            <person name="Liang L."/>
            <person name="Wang T."/>
        </authorList>
    </citation>
    <scope>NUCLEOTIDE SEQUENCE [LARGE SCALE GENOMIC DNA]</scope>
    <source>
        <strain evidence="7 8">59N8</strain>
    </source>
</reference>
<comment type="caution">
    <text evidence="7">The sequence shown here is derived from an EMBL/GenBank/DDBJ whole genome shotgun (WGS) entry which is preliminary data.</text>
</comment>
<dbReference type="EMBL" id="PXYG01000001">
    <property type="protein sequence ID" value="PSJ47936.1"/>
    <property type="molecule type" value="Genomic_DNA"/>
</dbReference>
<evidence type="ECO:0000256" key="2">
    <source>
        <dbReference type="ARBA" id="ARBA00022475"/>
    </source>
</evidence>
<feature type="transmembrane region" description="Helical" evidence="6">
    <location>
        <begin position="43"/>
        <end position="68"/>
    </location>
</feature>
<dbReference type="InterPro" id="IPR001123">
    <property type="entry name" value="LeuE-type"/>
</dbReference>
<evidence type="ECO:0000256" key="5">
    <source>
        <dbReference type="ARBA" id="ARBA00023136"/>
    </source>
</evidence>